<dbReference type="AlphaFoldDB" id="A0AAW1PYA4"/>
<keyword evidence="3" id="KW-1185">Reference proteome</keyword>
<feature type="compositionally biased region" description="Polar residues" evidence="1">
    <location>
        <begin position="64"/>
        <end position="86"/>
    </location>
</feature>
<evidence type="ECO:0000313" key="3">
    <source>
        <dbReference type="Proteomes" id="UP001438707"/>
    </source>
</evidence>
<gene>
    <name evidence="2" type="ORF">WJX74_001252</name>
</gene>
<dbReference type="Proteomes" id="UP001438707">
    <property type="component" value="Unassembled WGS sequence"/>
</dbReference>
<evidence type="ECO:0000313" key="2">
    <source>
        <dbReference type="EMBL" id="KAK9818666.1"/>
    </source>
</evidence>
<organism evidence="2 3">
    <name type="scientific">Apatococcus lobatus</name>
    <dbReference type="NCBI Taxonomy" id="904363"/>
    <lineage>
        <taxon>Eukaryota</taxon>
        <taxon>Viridiplantae</taxon>
        <taxon>Chlorophyta</taxon>
        <taxon>core chlorophytes</taxon>
        <taxon>Trebouxiophyceae</taxon>
        <taxon>Chlorellales</taxon>
        <taxon>Chlorellaceae</taxon>
        <taxon>Apatococcus</taxon>
    </lineage>
</organism>
<comment type="caution">
    <text evidence="2">The sequence shown here is derived from an EMBL/GenBank/DDBJ whole genome shotgun (WGS) entry which is preliminary data.</text>
</comment>
<evidence type="ECO:0000256" key="1">
    <source>
        <dbReference type="SAM" id="MobiDB-lite"/>
    </source>
</evidence>
<name>A0AAW1PYA4_9CHLO</name>
<protein>
    <submittedName>
        <fullName evidence="2">Uncharacterized protein</fullName>
    </submittedName>
</protein>
<dbReference type="EMBL" id="JALJOS010000057">
    <property type="protein sequence ID" value="KAK9818666.1"/>
    <property type="molecule type" value="Genomic_DNA"/>
</dbReference>
<sequence>MPLLELSRSKAELVKGTEQARRLAEIKATSFREVCHGLRLLLRTLTPGSRARRSHRLQLVGPQLDSTDASGSRRQQQHLTQPAQNQ</sequence>
<accession>A0AAW1PYA4</accession>
<feature type="region of interest" description="Disordered" evidence="1">
    <location>
        <begin position="49"/>
        <end position="86"/>
    </location>
</feature>
<proteinExistence type="predicted"/>
<reference evidence="2 3" key="1">
    <citation type="journal article" date="2024" name="Nat. Commun.">
        <title>Phylogenomics reveals the evolutionary origins of lichenization in chlorophyte algae.</title>
        <authorList>
            <person name="Puginier C."/>
            <person name="Libourel C."/>
            <person name="Otte J."/>
            <person name="Skaloud P."/>
            <person name="Haon M."/>
            <person name="Grisel S."/>
            <person name="Petersen M."/>
            <person name="Berrin J.G."/>
            <person name="Delaux P.M."/>
            <person name="Dal Grande F."/>
            <person name="Keller J."/>
        </authorList>
    </citation>
    <scope>NUCLEOTIDE SEQUENCE [LARGE SCALE GENOMIC DNA]</scope>
    <source>
        <strain evidence="2 3">SAG 2145</strain>
    </source>
</reference>